<dbReference type="AlphaFoldDB" id="A0A0X3Q1A7"/>
<gene>
    <name evidence="1" type="ORF">TR146067</name>
</gene>
<dbReference type="EMBL" id="GEEE01008673">
    <property type="protein sequence ID" value="JAP54552.1"/>
    <property type="molecule type" value="Transcribed_RNA"/>
</dbReference>
<evidence type="ECO:0000313" key="1">
    <source>
        <dbReference type="EMBL" id="JAP54552.1"/>
    </source>
</evidence>
<protein>
    <submittedName>
        <fullName evidence="1">Uncharacterized protein</fullName>
    </submittedName>
</protein>
<accession>A0A0X3Q1A7</accession>
<dbReference type="PROSITE" id="PS51257">
    <property type="entry name" value="PROKAR_LIPOPROTEIN"/>
    <property type="match status" value="1"/>
</dbReference>
<proteinExistence type="predicted"/>
<reference evidence="1" key="1">
    <citation type="submission" date="2016-01" db="EMBL/GenBank/DDBJ databases">
        <title>Reference transcriptome for the parasite Schistocephalus solidus: insights into the molecular evolution of parasitism.</title>
        <authorList>
            <person name="Hebert F.O."/>
            <person name="Grambauer S."/>
            <person name="Barber I."/>
            <person name="Landry C.R."/>
            <person name="Aubin-Horth N."/>
        </authorList>
    </citation>
    <scope>NUCLEOTIDE SEQUENCE</scope>
</reference>
<sequence length="129" mass="15189">MTNNICRCGLHNYPCYSNTITSCLFEIKFQGISICVVKSANLFEIILFPHEMSTNLVRPFTKVSCRHQHIHLPLFAFDWLYFLLNQSKCTHILRSRKLEIYSFYRYSVSQSKAIIKQNEINTDIQSLNF</sequence>
<name>A0A0X3Q1A7_SCHSO</name>
<organism evidence="1">
    <name type="scientific">Schistocephalus solidus</name>
    <name type="common">Tapeworm</name>
    <dbReference type="NCBI Taxonomy" id="70667"/>
    <lineage>
        <taxon>Eukaryota</taxon>
        <taxon>Metazoa</taxon>
        <taxon>Spiralia</taxon>
        <taxon>Lophotrochozoa</taxon>
        <taxon>Platyhelminthes</taxon>
        <taxon>Cestoda</taxon>
        <taxon>Eucestoda</taxon>
        <taxon>Diphyllobothriidea</taxon>
        <taxon>Diphyllobothriidae</taxon>
        <taxon>Schistocephalus</taxon>
    </lineage>
</organism>
<dbReference type="EMBL" id="GEEE01010483">
    <property type="protein sequence ID" value="JAP52742.1"/>
    <property type="molecule type" value="Transcribed_RNA"/>
</dbReference>